<gene>
    <name evidence="2" type="ORF">F5147DRAFT_551628</name>
</gene>
<keyword evidence="3" id="KW-1185">Reference proteome</keyword>
<dbReference type="EMBL" id="JABBWM010000070">
    <property type="protein sequence ID" value="KAG2096343.1"/>
    <property type="molecule type" value="Genomic_DNA"/>
</dbReference>
<evidence type="ECO:0000313" key="3">
    <source>
        <dbReference type="Proteomes" id="UP000823399"/>
    </source>
</evidence>
<dbReference type="OrthoDB" id="3041441at2759"/>
<dbReference type="InterPro" id="IPR001810">
    <property type="entry name" value="F-box_dom"/>
</dbReference>
<name>A0A9P7EXD7_9AGAM</name>
<dbReference type="RefSeq" id="XP_041288186.1">
    <property type="nucleotide sequence ID" value="XM_041430415.1"/>
</dbReference>
<reference evidence="2" key="1">
    <citation type="journal article" date="2020" name="New Phytol.">
        <title>Comparative genomics reveals dynamic genome evolution in host specialist ectomycorrhizal fungi.</title>
        <authorList>
            <person name="Lofgren L.A."/>
            <person name="Nguyen N.H."/>
            <person name="Vilgalys R."/>
            <person name="Ruytinx J."/>
            <person name="Liao H.L."/>
            <person name="Branco S."/>
            <person name="Kuo A."/>
            <person name="LaButti K."/>
            <person name="Lipzen A."/>
            <person name="Andreopoulos W."/>
            <person name="Pangilinan J."/>
            <person name="Riley R."/>
            <person name="Hundley H."/>
            <person name="Na H."/>
            <person name="Barry K."/>
            <person name="Grigoriev I.V."/>
            <person name="Stajich J.E."/>
            <person name="Kennedy P.G."/>
        </authorList>
    </citation>
    <scope>NUCLEOTIDE SEQUENCE</scope>
    <source>
        <strain evidence="2">FC423</strain>
    </source>
</reference>
<sequence length="64" mass="7158">MHQALLVPDILLEIFAYVNTIPSTQTTSTQKLLAALARTCKIFYEPAMDLLWTEIHGLEPLLGC</sequence>
<dbReference type="Pfam" id="PF12937">
    <property type="entry name" value="F-box-like"/>
    <property type="match status" value="1"/>
</dbReference>
<protein>
    <recommendedName>
        <fullName evidence="1">F-box domain-containing protein</fullName>
    </recommendedName>
</protein>
<accession>A0A9P7EXD7</accession>
<dbReference type="GeneID" id="64692674"/>
<dbReference type="Proteomes" id="UP000823399">
    <property type="component" value="Unassembled WGS sequence"/>
</dbReference>
<dbReference type="AlphaFoldDB" id="A0A9P7EXD7"/>
<comment type="caution">
    <text evidence="2">The sequence shown here is derived from an EMBL/GenBank/DDBJ whole genome shotgun (WGS) entry which is preliminary data.</text>
</comment>
<organism evidence="2 3">
    <name type="scientific">Suillus discolor</name>
    <dbReference type="NCBI Taxonomy" id="1912936"/>
    <lineage>
        <taxon>Eukaryota</taxon>
        <taxon>Fungi</taxon>
        <taxon>Dikarya</taxon>
        <taxon>Basidiomycota</taxon>
        <taxon>Agaricomycotina</taxon>
        <taxon>Agaricomycetes</taxon>
        <taxon>Agaricomycetidae</taxon>
        <taxon>Boletales</taxon>
        <taxon>Suillineae</taxon>
        <taxon>Suillaceae</taxon>
        <taxon>Suillus</taxon>
    </lineage>
</organism>
<feature type="domain" description="F-box" evidence="1">
    <location>
        <begin position="8"/>
        <end position="56"/>
    </location>
</feature>
<evidence type="ECO:0000259" key="1">
    <source>
        <dbReference type="Pfam" id="PF12937"/>
    </source>
</evidence>
<evidence type="ECO:0000313" key="2">
    <source>
        <dbReference type="EMBL" id="KAG2096343.1"/>
    </source>
</evidence>
<proteinExistence type="predicted"/>
<feature type="non-terminal residue" evidence="2">
    <location>
        <position position="64"/>
    </location>
</feature>